<evidence type="ECO:0000256" key="3">
    <source>
        <dbReference type="ARBA" id="ARBA00033330"/>
    </source>
</evidence>
<evidence type="ECO:0000256" key="2">
    <source>
        <dbReference type="ARBA" id="ARBA00023054"/>
    </source>
</evidence>
<dbReference type="GO" id="GO:0008333">
    <property type="term" value="P:endosome to lysosome transport"/>
    <property type="evidence" value="ECO:0007669"/>
    <property type="project" value="TreeGrafter"/>
</dbReference>
<keyword evidence="5" id="KW-1185">Reference proteome</keyword>
<protein>
    <recommendedName>
        <fullName evidence="3">Biogenesis of lysosome-related organelles complex 1 subunit 7</fullName>
    </recommendedName>
</protein>
<organism evidence="4 5">
    <name type="scientific">Chloropicon roscoffensis</name>
    <dbReference type="NCBI Taxonomy" id="1461544"/>
    <lineage>
        <taxon>Eukaryota</taxon>
        <taxon>Viridiplantae</taxon>
        <taxon>Chlorophyta</taxon>
        <taxon>Chloropicophyceae</taxon>
        <taxon>Chloropicales</taxon>
        <taxon>Chloropicaceae</taxon>
        <taxon>Chloropicon</taxon>
    </lineage>
</organism>
<dbReference type="GO" id="GO:0099078">
    <property type="term" value="C:BORC complex"/>
    <property type="evidence" value="ECO:0007669"/>
    <property type="project" value="TreeGrafter"/>
</dbReference>
<proteinExistence type="inferred from homology"/>
<dbReference type="AlphaFoldDB" id="A0AAX4PBJ0"/>
<dbReference type="GO" id="GO:0006886">
    <property type="term" value="P:intracellular protein transport"/>
    <property type="evidence" value="ECO:0007669"/>
    <property type="project" value="InterPro"/>
</dbReference>
<evidence type="ECO:0000313" key="5">
    <source>
        <dbReference type="Proteomes" id="UP001472866"/>
    </source>
</evidence>
<reference evidence="4 5" key="1">
    <citation type="submission" date="2024-03" db="EMBL/GenBank/DDBJ databases">
        <title>Complete genome sequence of the green alga Chloropicon roscoffensis RCC1871.</title>
        <authorList>
            <person name="Lemieux C."/>
            <person name="Pombert J.-F."/>
            <person name="Otis C."/>
            <person name="Turmel M."/>
        </authorList>
    </citation>
    <scope>NUCLEOTIDE SEQUENCE [LARGE SCALE GENOMIC DNA]</scope>
    <source>
        <strain evidence="4 5">RCC1871</strain>
    </source>
</reference>
<dbReference type="PANTHER" id="PTHR31305:SF2">
    <property type="entry name" value="SNARE-ASSOCIATED PROTEIN SNAPIN"/>
    <property type="match status" value="1"/>
</dbReference>
<dbReference type="Pfam" id="PF14712">
    <property type="entry name" value="Snapin_Pallidin"/>
    <property type="match status" value="1"/>
</dbReference>
<dbReference type="PANTHER" id="PTHR31305">
    <property type="entry name" value="SNARE-ASSOCIATED PROTEIN SNAPIN"/>
    <property type="match status" value="1"/>
</dbReference>
<name>A0AAX4PBJ0_9CHLO</name>
<keyword evidence="2" id="KW-0175">Coiled coil</keyword>
<accession>A0AAX4PBJ0</accession>
<dbReference type="GO" id="GO:0000149">
    <property type="term" value="F:SNARE binding"/>
    <property type="evidence" value="ECO:0007669"/>
    <property type="project" value="TreeGrafter"/>
</dbReference>
<dbReference type="GO" id="GO:0007040">
    <property type="term" value="P:lysosome organization"/>
    <property type="evidence" value="ECO:0007669"/>
    <property type="project" value="TreeGrafter"/>
</dbReference>
<dbReference type="InterPro" id="IPR028119">
    <property type="entry name" value="Snapin/Pallidin/Snn1"/>
</dbReference>
<comment type="similarity">
    <text evidence="1">Belongs to the SNAPIN family.</text>
</comment>
<dbReference type="Proteomes" id="UP001472866">
    <property type="component" value="Chromosome 07"/>
</dbReference>
<dbReference type="EMBL" id="CP151507">
    <property type="protein sequence ID" value="WZN63136.1"/>
    <property type="molecule type" value="Genomic_DNA"/>
</dbReference>
<sequence length="119" mass="13076">MAEGTPTSAPSVAGKEGEDALAEDFLNVIDGSVQDCHDEVRVVLTSQQELQKALHRLGGEVQKVFQRLPRTEMTKTTSKIPVLRRRCQRLGVKVKEIQDRLARISVIAEQIPSQPAASS</sequence>
<evidence type="ECO:0000256" key="1">
    <source>
        <dbReference type="ARBA" id="ARBA00006111"/>
    </source>
</evidence>
<dbReference type="InterPro" id="IPR017246">
    <property type="entry name" value="Snapin"/>
</dbReference>
<dbReference type="GO" id="GO:0032418">
    <property type="term" value="P:lysosome localization"/>
    <property type="evidence" value="ECO:0007669"/>
    <property type="project" value="TreeGrafter"/>
</dbReference>
<dbReference type="GO" id="GO:0031083">
    <property type="term" value="C:BLOC-1 complex"/>
    <property type="evidence" value="ECO:0007669"/>
    <property type="project" value="InterPro"/>
</dbReference>
<gene>
    <name evidence="4" type="ORF">HKI87_07g46810</name>
</gene>
<evidence type="ECO:0000313" key="4">
    <source>
        <dbReference type="EMBL" id="WZN63136.1"/>
    </source>
</evidence>